<feature type="transmembrane region" description="Helical" evidence="2">
    <location>
        <begin position="98"/>
        <end position="119"/>
    </location>
</feature>
<accession>A0A9P7VNL2</accession>
<dbReference type="AlphaFoldDB" id="A0A9P7VNL2"/>
<gene>
    <name evidence="3" type="ORF">BT62DRAFT_1078050</name>
</gene>
<evidence type="ECO:0000313" key="4">
    <source>
        <dbReference type="Proteomes" id="UP000812287"/>
    </source>
</evidence>
<dbReference type="Proteomes" id="UP000812287">
    <property type="component" value="Unassembled WGS sequence"/>
</dbReference>
<evidence type="ECO:0000256" key="2">
    <source>
        <dbReference type="SAM" id="Phobius"/>
    </source>
</evidence>
<name>A0A9P7VNL2_9AGAR</name>
<proteinExistence type="predicted"/>
<protein>
    <submittedName>
        <fullName evidence="3">Uncharacterized protein</fullName>
    </submittedName>
</protein>
<keyword evidence="4" id="KW-1185">Reference proteome</keyword>
<feature type="transmembrane region" description="Helical" evidence="2">
    <location>
        <begin position="131"/>
        <end position="151"/>
    </location>
</feature>
<keyword evidence="2" id="KW-0472">Membrane</keyword>
<keyword evidence="2" id="KW-1133">Transmembrane helix</keyword>
<evidence type="ECO:0000313" key="3">
    <source>
        <dbReference type="EMBL" id="KAG7443843.1"/>
    </source>
</evidence>
<feature type="region of interest" description="Disordered" evidence="1">
    <location>
        <begin position="189"/>
        <end position="211"/>
    </location>
</feature>
<keyword evidence="2" id="KW-0812">Transmembrane</keyword>
<organism evidence="3 4">
    <name type="scientific">Guyanagaster necrorhizus</name>
    <dbReference type="NCBI Taxonomy" id="856835"/>
    <lineage>
        <taxon>Eukaryota</taxon>
        <taxon>Fungi</taxon>
        <taxon>Dikarya</taxon>
        <taxon>Basidiomycota</taxon>
        <taxon>Agaricomycotina</taxon>
        <taxon>Agaricomycetes</taxon>
        <taxon>Agaricomycetidae</taxon>
        <taxon>Agaricales</taxon>
        <taxon>Marasmiineae</taxon>
        <taxon>Physalacriaceae</taxon>
        <taxon>Guyanagaster</taxon>
    </lineage>
</organism>
<dbReference type="OrthoDB" id="2873242at2759"/>
<dbReference type="RefSeq" id="XP_043037343.1">
    <property type="nucleotide sequence ID" value="XM_043179351.1"/>
</dbReference>
<dbReference type="GeneID" id="66101645"/>
<sequence>MDAYQLRLICSQHDHSRLCHSLALLDRLGIEVDSCCDALTVQYRRDRHAVARSYISASDDATTKERMECNSDRLALAVHVTDKLAQLQSYRSYKFSRVICTLIESAAMYAVSMTVTLAFYKQGGLDTNFRISITSTVTGLAPALIAVQVVCGSTRPATTWQEPPRSILEFNHTLDPTSTFPTMRLDIHEDSGASTSSDERLTERESDPEKE</sequence>
<dbReference type="EMBL" id="MU250542">
    <property type="protein sequence ID" value="KAG7443843.1"/>
    <property type="molecule type" value="Genomic_DNA"/>
</dbReference>
<evidence type="ECO:0000256" key="1">
    <source>
        <dbReference type="SAM" id="MobiDB-lite"/>
    </source>
</evidence>
<reference evidence="3" key="1">
    <citation type="submission" date="2020-11" db="EMBL/GenBank/DDBJ databases">
        <title>Adaptations for nitrogen fixation in a non-lichenized fungal sporocarp promotes dispersal by wood-feeding termites.</title>
        <authorList>
            <consortium name="DOE Joint Genome Institute"/>
            <person name="Koch R.A."/>
            <person name="Yoon G."/>
            <person name="Arayal U."/>
            <person name="Lail K."/>
            <person name="Amirebrahimi M."/>
            <person name="Labutti K."/>
            <person name="Lipzen A."/>
            <person name="Riley R."/>
            <person name="Barry K."/>
            <person name="Henrissat B."/>
            <person name="Grigoriev I.V."/>
            <person name="Herr J.R."/>
            <person name="Aime M.C."/>
        </authorList>
    </citation>
    <scope>NUCLEOTIDE SEQUENCE</scope>
    <source>
        <strain evidence="3">MCA 3950</strain>
    </source>
</reference>
<comment type="caution">
    <text evidence="3">The sequence shown here is derived from an EMBL/GenBank/DDBJ whole genome shotgun (WGS) entry which is preliminary data.</text>
</comment>